<reference evidence="1 2" key="1">
    <citation type="journal article" date="2010" name="J. Bacteriol.">
        <title>The genome of the amoeba symbiont 'Candidatus Amoebophilus asiaticus' reveals common mechanisms for host cell interaction among amoeba-associated bacteria.</title>
        <authorList>
            <person name="Schmitz-Esser S."/>
            <person name="Tischler P."/>
            <person name="Arnold R."/>
            <person name="Montanaro J."/>
            <person name="Wagner M."/>
            <person name="Rattei T."/>
            <person name="Horn M."/>
        </authorList>
    </citation>
    <scope>NUCLEOTIDE SEQUENCE [LARGE SCALE GENOMIC DNA]</scope>
    <source>
        <strain evidence="1 2">5a2</strain>
    </source>
</reference>
<dbReference type="KEGG" id="aas:Aasi_0334"/>
<dbReference type="EMBL" id="CP001102">
    <property type="protein sequence ID" value="ACE05767.1"/>
    <property type="molecule type" value="Genomic_DNA"/>
</dbReference>
<evidence type="ECO:0000313" key="1">
    <source>
        <dbReference type="EMBL" id="ACE05767.1"/>
    </source>
</evidence>
<organism evidence="1 2">
    <name type="scientific">Amoebophilus asiaticus (strain 5a2)</name>
    <dbReference type="NCBI Taxonomy" id="452471"/>
    <lineage>
        <taxon>Bacteria</taxon>
        <taxon>Pseudomonadati</taxon>
        <taxon>Bacteroidota</taxon>
        <taxon>Cytophagia</taxon>
        <taxon>Cytophagales</taxon>
        <taxon>Amoebophilaceae</taxon>
        <taxon>Candidatus Amoebophilus</taxon>
    </lineage>
</organism>
<dbReference type="AlphaFoldDB" id="B3ERB5"/>
<sequence length="46" mass="5433">MLLKILEEYLDKNAVEPRLQALKENCKPGPKRKLNNILQYIIGYNF</sequence>
<dbReference type="HOGENOM" id="CLU_3179398_0_0_10"/>
<proteinExistence type="predicted"/>
<gene>
    <name evidence="1" type="ordered locus">Aasi_0334</name>
</gene>
<protein>
    <submittedName>
        <fullName evidence="1">Uncharacterized protein</fullName>
    </submittedName>
</protein>
<dbReference type="Proteomes" id="UP000001227">
    <property type="component" value="Chromosome"/>
</dbReference>
<name>B3ERB5_AMOA5</name>
<accession>B3ERB5</accession>
<evidence type="ECO:0000313" key="2">
    <source>
        <dbReference type="Proteomes" id="UP000001227"/>
    </source>
</evidence>
<keyword evidence="2" id="KW-1185">Reference proteome</keyword>